<name>A0A099WII1_9LIST</name>
<evidence type="ECO:0000313" key="1">
    <source>
        <dbReference type="EMBL" id="KGL44358.1"/>
    </source>
</evidence>
<protein>
    <submittedName>
        <fullName evidence="1">Uncharacterized protein</fullName>
    </submittedName>
</protein>
<dbReference type="STRING" id="1552123.EP57_01840"/>
<sequence length="92" mass="10382">MTETSILDEQFILQLKKETEKMMINLAVASSAIHKSQINQQDVTQKSKDVIKTTQNSVEHITGSISHNLKGQFGDKVKETLAIHHKKLQQLV</sequence>
<organism evidence="1 3">
    <name type="scientific">Listeria booriae</name>
    <dbReference type="NCBI Taxonomy" id="1552123"/>
    <lineage>
        <taxon>Bacteria</taxon>
        <taxon>Bacillati</taxon>
        <taxon>Bacillota</taxon>
        <taxon>Bacilli</taxon>
        <taxon>Bacillales</taxon>
        <taxon>Listeriaceae</taxon>
        <taxon>Listeria</taxon>
    </lineage>
</organism>
<gene>
    <name evidence="1" type="ORF">EP57_01840</name>
    <name evidence="2" type="ORF">HCB06_13945</name>
</gene>
<reference evidence="2 4" key="2">
    <citation type="submission" date="2020-03" db="EMBL/GenBank/DDBJ databases">
        <title>Soil Listeria distribution.</title>
        <authorList>
            <person name="Liao J."/>
            <person name="Wiedmann M."/>
        </authorList>
    </citation>
    <scope>NUCLEOTIDE SEQUENCE [LARGE SCALE GENOMIC DNA]</scope>
    <source>
        <strain evidence="2 4">FSL L7-0360</strain>
    </source>
</reference>
<proteinExistence type="predicted"/>
<evidence type="ECO:0000313" key="3">
    <source>
        <dbReference type="Proteomes" id="UP000029844"/>
    </source>
</evidence>
<comment type="caution">
    <text evidence="1">The sequence shown here is derived from an EMBL/GenBank/DDBJ whole genome shotgun (WGS) entry which is preliminary data.</text>
</comment>
<reference evidence="1 3" key="1">
    <citation type="submission" date="2014-05" db="EMBL/GenBank/DDBJ databases">
        <title>Novel Listeriaceae from food processing environments.</title>
        <authorList>
            <person name="den Bakker H.C."/>
        </authorList>
    </citation>
    <scope>NUCLEOTIDE SEQUENCE [LARGE SCALE GENOMIC DNA]</scope>
    <source>
        <strain evidence="1 3">FSL A5-0281</strain>
    </source>
</reference>
<dbReference type="Proteomes" id="UP000529446">
    <property type="component" value="Unassembled WGS sequence"/>
</dbReference>
<keyword evidence="3" id="KW-1185">Reference proteome</keyword>
<dbReference type="RefSeq" id="WP_036083633.1">
    <property type="nucleotide sequence ID" value="NZ_CBCSHQ010000022.1"/>
</dbReference>
<dbReference type="OrthoDB" id="9877603at2"/>
<dbReference type="Proteomes" id="UP000029844">
    <property type="component" value="Unassembled WGS sequence"/>
</dbReference>
<accession>A0A099WII1</accession>
<evidence type="ECO:0000313" key="4">
    <source>
        <dbReference type="Proteomes" id="UP000529446"/>
    </source>
</evidence>
<dbReference type="EMBL" id="JNFA01000003">
    <property type="protein sequence ID" value="KGL44358.1"/>
    <property type="molecule type" value="Genomic_DNA"/>
</dbReference>
<dbReference type="AlphaFoldDB" id="A0A099WII1"/>
<dbReference type="EMBL" id="JAARXI010000008">
    <property type="protein sequence ID" value="MBC2117730.1"/>
    <property type="molecule type" value="Genomic_DNA"/>
</dbReference>
<dbReference type="GeneID" id="58716182"/>
<evidence type="ECO:0000313" key="2">
    <source>
        <dbReference type="EMBL" id="MBC2117730.1"/>
    </source>
</evidence>